<dbReference type="GO" id="GO:0016787">
    <property type="term" value="F:hydrolase activity"/>
    <property type="evidence" value="ECO:0007669"/>
    <property type="project" value="UniProtKB-KW"/>
</dbReference>
<evidence type="ECO:0000313" key="2">
    <source>
        <dbReference type="Proteomes" id="UP001619911"/>
    </source>
</evidence>
<accession>A0ABW8I8D0</accession>
<dbReference type="Pfam" id="PF01042">
    <property type="entry name" value="Ribonuc_L-PSP"/>
    <property type="match status" value="1"/>
</dbReference>
<dbReference type="InterPro" id="IPR035959">
    <property type="entry name" value="RutC-like_sf"/>
</dbReference>
<organism evidence="1 2">
    <name type="scientific">Bacillus lumedeiriae</name>
    <dbReference type="NCBI Taxonomy" id="3058829"/>
    <lineage>
        <taxon>Bacteria</taxon>
        <taxon>Bacillati</taxon>
        <taxon>Bacillota</taxon>
        <taxon>Bacilli</taxon>
        <taxon>Bacillales</taxon>
        <taxon>Bacillaceae</taxon>
        <taxon>Bacillus</taxon>
    </lineage>
</organism>
<sequence length="148" mass="16746">MKTETVKIERFRKFETAKFYPSHMGEESHHVANEFSMVVRAGNRIFMRGQTAFDLDGNFHGENDVIAQTENACRCIKQLLEEAGGKIEDVCKLTTYVTDRSYRKDVYSVIAKHFKGVYPVSTGLVVNGLALPEMLVEIDVEAVISDHE</sequence>
<protein>
    <submittedName>
        <fullName evidence="1">Rid family hydrolase</fullName>
    </submittedName>
</protein>
<evidence type="ECO:0000313" key="1">
    <source>
        <dbReference type="EMBL" id="MFK2825753.1"/>
    </source>
</evidence>
<name>A0ABW8I8D0_9BACI</name>
<dbReference type="InterPro" id="IPR006175">
    <property type="entry name" value="YjgF/YER057c/UK114"/>
</dbReference>
<reference evidence="1 2" key="1">
    <citation type="submission" date="2023-07" db="EMBL/GenBank/DDBJ databases">
        <title>Bacillus lucianemedeirus sp. nov, a new species isolated from an immunobiological production facility.</title>
        <authorList>
            <person name="Costa L.V."/>
            <person name="Miranda R.V.S.L."/>
            <person name="Brandao M.L.L."/>
            <person name="Reis C.M.F."/>
            <person name="Frazao A.M."/>
            <person name="Cruz F.V."/>
            <person name="Baio P.V.P."/>
            <person name="Veras J.F.C."/>
            <person name="Ramos J.N."/>
            <person name="Vieira V."/>
        </authorList>
    </citation>
    <scope>NUCLEOTIDE SEQUENCE [LARGE SCALE GENOMIC DNA]</scope>
    <source>
        <strain evidence="1 2">B190/17</strain>
    </source>
</reference>
<dbReference type="PANTHER" id="PTHR43857:SF1">
    <property type="entry name" value="YJGH FAMILY PROTEIN"/>
    <property type="match status" value="1"/>
</dbReference>
<dbReference type="RefSeq" id="WP_404316611.1">
    <property type="nucleotide sequence ID" value="NZ_JAUIYO010000005.1"/>
</dbReference>
<keyword evidence="2" id="KW-1185">Reference proteome</keyword>
<dbReference type="PANTHER" id="PTHR43857">
    <property type="entry name" value="BLR7761 PROTEIN"/>
    <property type="match status" value="1"/>
</dbReference>
<keyword evidence="1" id="KW-0378">Hydrolase</keyword>
<dbReference type="Proteomes" id="UP001619911">
    <property type="component" value="Unassembled WGS sequence"/>
</dbReference>
<gene>
    <name evidence="1" type="ORF">QYG89_08725</name>
</gene>
<comment type="caution">
    <text evidence="1">The sequence shown here is derived from an EMBL/GenBank/DDBJ whole genome shotgun (WGS) entry which is preliminary data.</text>
</comment>
<proteinExistence type="predicted"/>
<dbReference type="SUPFAM" id="SSF55298">
    <property type="entry name" value="YjgF-like"/>
    <property type="match status" value="1"/>
</dbReference>
<dbReference type="EMBL" id="JAUIYO010000005">
    <property type="protein sequence ID" value="MFK2825753.1"/>
    <property type="molecule type" value="Genomic_DNA"/>
</dbReference>
<dbReference type="Gene3D" id="3.30.1330.40">
    <property type="entry name" value="RutC-like"/>
    <property type="match status" value="1"/>
</dbReference>